<dbReference type="Proteomes" id="UP001556636">
    <property type="component" value="Unassembled WGS sequence"/>
</dbReference>
<organism evidence="7 8">
    <name type="scientific">Spiribacter roseus</name>
    <dbReference type="NCBI Taxonomy" id="1855875"/>
    <lineage>
        <taxon>Bacteria</taxon>
        <taxon>Pseudomonadati</taxon>
        <taxon>Pseudomonadota</taxon>
        <taxon>Gammaproteobacteria</taxon>
        <taxon>Chromatiales</taxon>
        <taxon>Ectothiorhodospiraceae</taxon>
        <taxon>Spiribacter</taxon>
    </lineage>
</organism>
<evidence type="ECO:0000256" key="3">
    <source>
        <dbReference type="ARBA" id="ARBA00022692"/>
    </source>
</evidence>
<dbReference type="Pfam" id="PF01810">
    <property type="entry name" value="LysE"/>
    <property type="match status" value="1"/>
</dbReference>
<reference evidence="7 8" key="1">
    <citation type="submission" date="2024-02" db="EMBL/GenBank/DDBJ databases">
        <title>New especies of Spiribacter isolated from saline water.</title>
        <authorList>
            <person name="Leon M.J."/>
            <person name="De La Haba R."/>
            <person name="Sanchez-Porro C."/>
            <person name="Ventosa A."/>
        </authorList>
    </citation>
    <scope>NUCLEOTIDE SEQUENCE [LARGE SCALE GENOMIC DNA]</scope>
    <source>
        <strain evidence="8">ag22IC6-196</strain>
    </source>
</reference>
<proteinExistence type="predicted"/>
<accession>A0ABV3RY25</accession>
<comment type="caution">
    <text evidence="7">The sequence shown here is derived from an EMBL/GenBank/DDBJ whole genome shotgun (WGS) entry which is preliminary data.</text>
</comment>
<evidence type="ECO:0000256" key="4">
    <source>
        <dbReference type="ARBA" id="ARBA00022989"/>
    </source>
</evidence>
<keyword evidence="3 6" id="KW-0812">Transmembrane</keyword>
<feature type="transmembrane region" description="Helical" evidence="6">
    <location>
        <begin position="117"/>
        <end position="142"/>
    </location>
</feature>
<feature type="transmembrane region" description="Helical" evidence="6">
    <location>
        <begin position="149"/>
        <end position="172"/>
    </location>
</feature>
<keyword evidence="5 6" id="KW-0472">Membrane</keyword>
<dbReference type="InterPro" id="IPR001123">
    <property type="entry name" value="LeuE-type"/>
</dbReference>
<protein>
    <submittedName>
        <fullName evidence="7">LysE family translocator</fullName>
    </submittedName>
</protein>
<keyword evidence="8" id="KW-1185">Reference proteome</keyword>
<evidence type="ECO:0000313" key="8">
    <source>
        <dbReference type="Proteomes" id="UP001556636"/>
    </source>
</evidence>
<dbReference type="PANTHER" id="PTHR30086:SF20">
    <property type="entry name" value="ARGININE EXPORTER PROTEIN ARGO-RELATED"/>
    <property type="match status" value="1"/>
</dbReference>
<evidence type="ECO:0000256" key="6">
    <source>
        <dbReference type="SAM" id="Phobius"/>
    </source>
</evidence>
<comment type="subcellular location">
    <subcellularLocation>
        <location evidence="1">Cell membrane</location>
        <topology evidence="1">Multi-pass membrane protein</topology>
    </subcellularLocation>
</comment>
<evidence type="ECO:0000256" key="5">
    <source>
        <dbReference type="ARBA" id="ARBA00023136"/>
    </source>
</evidence>
<dbReference type="PANTHER" id="PTHR30086">
    <property type="entry name" value="ARGININE EXPORTER PROTEIN ARGO"/>
    <property type="match status" value="1"/>
</dbReference>
<evidence type="ECO:0000256" key="1">
    <source>
        <dbReference type="ARBA" id="ARBA00004651"/>
    </source>
</evidence>
<feature type="transmembrane region" description="Helical" evidence="6">
    <location>
        <begin position="75"/>
        <end position="97"/>
    </location>
</feature>
<gene>
    <name evidence="7" type="ORF">V6X51_06345</name>
</gene>
<dbReference type="EMBL" id="JBAKFG010000002">
    <property type="protein sequence ID" value="MEX0373054.1"/>
    <property type="molecule type" value="Genomic_DNA"/>
</dbReference>
<keyword evidence="2" id="KW-1003">Cell membrane</keyword>
<name>A0ABV3RY25_9GAMM</name>
<evidence type="ECO:0000313" key="7">
    <source>
        <dbReference type="EMBL" id="MEX0373054.1"/>
    </source>
</evidence>
<feature type="transmembrane region" description="Helical" evidence="6">
    <location>
        <begin position="44"/>
        <end position="63"/>
    </location>
</feature>
<sequence length="211" mass="22480">MMQSLFPILGIFAVFSPALMLPGPDFVAVVRNTVARGTRAGVLTAVGVSLGITFYAALSALGLSALTNRIEWFEVVVRAGGSLFLGYLGIRLVLTRLPVRHIEQKAVRVPAGPRNPILLGLLINLTNPKAIVFFASIFGSAISPTTPTLVIGVLIGVIGVCALVWFSTVSLLTASTGMLVRLEDHQHWIERLAGLAFLGFSAKIVYDLLLA</sequence>
<evidence type="ECO:0000256" key="2">
    <source>
        <dbReference type="ARBA" id="ARBA00022475"/>
    </source>
</evidence>
<keyword evidence="4 6" id="KW-1133">Transmembrane helix</keyword>
<dbReference type="RefSeq" id="WP_367951500.1">
    <property type="nucleotide sequence ID" value="NZ_JBAKFG010000002.1"/>
</dbReference>